<accession>A0A1T5LI43</accession>
<reference evidence="7 8" key="1">
    <citation type="submission" date="2017-02" db="EMBL/GenBank/DDBJ databases">
        <authorList>
            <person name="Peterson S.W."/>
        </authorList>
    </citation>
    <scope>NUCLEOTIDE SEQUENCE [LARGE SCALE GENOMIC DNA]</scope>
    <source>
        <strain evidence="7 8">DSM 21481</strain>
    </source>
</reference>
<evidence type="ECO:0000313" key="7">
    <source>
        <dbReference type="EMBL" id="SKC75663.1"/>
    </source>
</evidence>
<dbReference type="SUPFAM" id="SSF52283">
    <property type="entry name" value="Formate/glycerate dehydrogenase catalytic domain-like"/>
    <property type="match status" value="1"/>
</dbReference>
<evidence type="ECO:0000256" key="4">
    <source>
        <dbReference type="RuleBase" id="RU003719"/>
    </source>
</evidence>
<sequence>MSARVTVAFAMAPEARERVFPPARTAQFEEVADVRGFLTELESPEALRVLADVDVLVTGWGAPFVDAAVLDAAPRLRAVLHAAGTVKPYVADEVLRRGVRVSSAAEANAVPVAEYTVAMIVLANKKVLPIAARYQESRREFDVEQAFPGLGNFGQRVGIVGASKIGRKVVELLRPYELEVVAYDPYLTEADAAGLGVERLGLDELLSTSDVVSVHAPSLPSTRHLLDARGIGLMRAGSTLVNTARGEIVDQDALTARVVAGDLFAILDVTTPWVLDDDHPLYAHDHALLTPHIAGSLGVELGRLAAVVLEELQRLVHGRPLGYEIQADQMAITA</sequence>
<dbReference type="Proteomes" id="UP000189777">
    <property type="component" value="Unassembled WGS sequence"/>
</dbReference>
<dbReference type="STRING" id="526729.SAMN04324258_3467"/>
<protein>
    <submittedName>
        <fullName evidence="7">Phosphoglycerate dehydrogenase</fullName>
    </submittedName>
</protein>
<dbReference type="Pfam" id="PF02826">
    <property type="entry name" value="2-Hacid_dh_C"/>
    <property type="match status" value="1"/>
</dbReference>
<dbReference type="Pfam" id="PF00389">
    <property type="entry name" value="2-Hacid_dh"/>
    <property type="match status" value="1"/>
</dbReference>
<keyword evidence="8" id="KW-1185">Reference proteome</keyword>
<evidence type="ECO:0000256" key="2">
    <source>
        <dbReference type="ARBA" id="ARBA00023002"/>
    </source>
</evidence>
<evidence type="ECO:0000256" key="3">
    <source>
        <dbReference type="ARBA" id="ARBA00023027"/>
    </source>
</evidence>
<evidence type="ECO:0000313" key="8">
    <source>
        <dbReference type="Proteomes" id="UP000189777"/>
    </source>
</evidence>
<keyword evidence="3" id="KW-0520">NAD</keyword>
<dbReference type="InterPro" id="IPR006140">
    <property type="entry name" value="D-isomer_DH_NAD-bd"/>
</dbReference>
<evidence type="ECO:0000259" key="6">
    <source>
        <dbReference type="Pfam" id="PF02826"/>
    </source>
</evidence>
<dbReference type="GO" id="GO:0016618">
    <property type="term" value="F:hydroxypyruvate reductase [NAD(P)H] activity"/>
    <property type="evidence" value="ECO:0007669"/>
    <property type="project" value="TreeGrafter"/>
</dbReference>
<organism evidence="7 8">
    <name type="scientific">Krasilnikoviella flava</name>
    <dbReference type="NCBI Taxonomy" id="526729"/>
    <lineage>
        <taxon>Bacteria</taxon>
        <taxon>Bacillati</taxon>
        <taxon>Actinomycetota</taxon>
        <taxon>Actinomycetes</taxon>
        <taxon>Micrococcales</taxon>
        <taxon>Promicromonosporaceae</taxon>
        <taxon>Krasilnikoviella</taxon>
    </lineage>
</organism>
<feature type="domain" description="D-isomer specific 2-hydroxyacid dehydrogenase catalytic" evidence="5">
    <location>
        <begin position="33"/>
        <end position="318"/>
    </location>
</feature>
<evidence type="ECO:0000259" key="5">
    <source>
        <dbReference type="Pfam" id="PF00389"/>
    </source>
</evidence>
<dbReference type="PANTHER" id="PTHR10996:SF178">
    <property type="entry name" value="2-HYDROXYACID DEHYDROGENASE YGL185C-RELATED"/>
    <property type="match status" value="1"/>
</dbReference>
<comment type="similarity">
    <text evidence="1 4">Belongs to the D-isomer specific 2-hydroxyacid dehydrogenase family.</text>
</comment>
<dbReference type="GO" id="GO:0030267">
    <property type="term" value="F:glyoxylate reductase (NADPH) activity"/>
    <property type="evidence" value="ECO:0007669"/>
    <property type="project" value="TreeGrafter"/>
</dbReference>
<dbReference type="InterPro" id="IPR036291">
    <property type="entry name" value="NAD(P)-bd_dom_sf"/>
</dbReference>
<dbReference type="InterPro" id="IPR050223">
    <property type="entry name" value="D-isomer_2-hydroxyacid_DH"/>
</dbReference>
<dbReference type="RefSeq" id="WP_245807190.1">
    <property type="nucleotide sequence ID" value="NZ_FUZQ01000006.1"/>
</dbReference>
<dbReference type="GO" id="GO:0005829">
    <property type="term" value="C:cytosol"/>
    <property type="evidence" value="ECO:0007669"/>
    <property type="project" value="TreeGrafter"/>
</dbReference>
<keyword evidence="2 4" id="KW-0560">Oxidoreductase</keyword>
<feature type="domain" description="D-isomer specific 2-hydroxyacid dehydrogenase NAD-binding" evidence="6">
    <location>
        <begin position="118"/>
        <end position="294"/>
    </location>
</feature>
<name>A0A1T5LI43_9MICO</name>
<dbReference type="AlphaFoldDB" id="A0A1T5LI43"/>
<dbReference type="EMBL" id="FUZQ01000006">
    <property type="protein sequence ID" value="SKC75663.1"/>
    <property type="molecule type" value="Genomic_DNA"/>
</dbReference>
<proteinExistence type="inferred from homology"/>
<dbReference type="PANTHER" id="PTHR10996">
    <property type="entry name" value="2-HYDROXYACID DEHYDROGENASE-RELATED"/>
    <property type="match status" value="1"/>
</dbReference>
<dbReference type="Gene3D" id="3.40.50.720">
    <property type="entry name" value="NAD(P)-binding Rossmann-like Domain"/>
    <property type="match status" value="2"/>
</dbReference>
<dbReference type="InterPro" id="IPR029753">
    <property type="entry name" value="D-isomer_DH_CS"/>
</dbReference>
<dbReference type="SUPFAM" id="SSF51735">
    <property type="entry name" value="NAD(P)-binding Rossmann-fold domains"/>
    <property type="match status" value="1"/>
</dbReference>
<dbReference type="GO" id="GO:0051287">
    <property type="term" value="F:NAD binding"/>
    <property type="evidence" value="ECO:0007669"/>
    <property type="project" value="InterPro"/>
</dbReference>
<dbReference type="CDD" id="cd12167">
    <property type="entry name" value="2-Hacid_dh_8"/>
    <property type="match status" value="1"/>
</dbReference>
<evidence type="ECO:0000256" key="1">
    <source>
        <dbReference type="ARBA" id="ARBA00005854"/>
    </source>
</evidence>
<gene>
    <name evidence="7" type="ORF">SAMN04324258_3467</name>
</gene>
<dbReference type="InterPro" id="IPR006139">
    <property type="entry name" value="D-isomer_2_OHA_DH_cat_dom"/>
</dbReference>
<dbReference type="PROSITE" id="PS00670">
    <property type="entry name" value="D_2_HYDROXYACID_DH_2"/>
    <property type="match status" value="1"/>
</dbReference>